<comment type="caution">
    <text evidence="13">The sequence shown here is derived from an EMBL/GenBank/DDBJ whole genome shotgun (WGS) entry which is preliminary data.</text>
</comment>
<dbReference type="GO" id="GO:0015095">
    <property type="term" value="F:magnesium ion transmembrane transporter activity"/>
    <property type="evidence" value="ECO:0007669"/>
    <property type="project" value="UniProtKB-UniRule"/>
</dbReference>
<dbReference type="EMBL" id="LJCO01000048">
    <property type="protein sequence ID" value="KPV43501.1"/>
    <property type="molecule type" value="Genomic_DNA"/>
</dbReference>
<reference evidence="13 14" key="1">
    <citation type="submission" date="2015-09" db="EMBL/GenBank/DDBJ databases">
        <title>Draft genome sequence of Alicyclobacillus ferrooxydans DSM 22381.</title>
        <authorList>
            <person name="Hemp J."/>
        </authorList>
    </citation>
    <scope>NUCLEOTIDE SEQUENCE [LARGE SCALE GENOMIC DNA]</scope>
    <source>
        <strain evidence="13 14">TC-34</strain>
    </source>
</reference>
<keyword evidence="7 12" id="KW-1133">Transmembrane helix</keyword>
<dbReference type="GO" id="GO:0050897">
    <property type="term" value="F:cobalt ion binding"/>
    <property type="evidence" value="ECO:0007669"/>
    <property type="project" value="TreeGrafter"/>
</dbReference>
<keyword evidence="4 12" id="KW-1003">Cell membrane</keyword>
<dbReference type="STRING" id="471514.AN477_11840"/>
<sequence length="312" mass="36375">MLLVQTGTGVFRTNPRAPLPGETCWIHLAQPEAEEVENLLGDILELHPLAVEDVQHFGQRAKVDVYDHWARPHALVSFYSLTEKLDTVELSLIIGTNFIVSVTEQPVSWLEEMYRRAEAAGFSFENPTSVLYRILDGCVDIFGDQLDDLDGRLERMQRRVFRRPDEEIASTVFQIKRRLHQLRKIALDELATVSSFKAETMPFVDRHFEVYFQDINDHIARTIDNIELVRDGFGALLDFQAMQRSAKMNEVMKTLTIISTIFLPLSFIVGLYGMNFHDMPELSWRFGYLYVWILMIAVTVFFIIYFKWKKWW</sequence>
<keyword evidence="6 12" id="KW-0460">Magnesium</keyword>
<dbReference type="AlphaFoldDB" id="A0A0N8PP70"/>
<protein>
    <recommendedName>
        <fullName evidence="12">Magnesium transport protein CorA</fullName>
    </recommendedName>
</protein>
<dbReference type="FunFam" id="1.20.58.340:FF:000004">
    <property type="entry name" value="Magnesium transport protein CorA"/>
    <property type="match status" value="1"/>
</dbReference>
<dbReference type="InterPro" id="IPR004488">
    <property type="entry name" value="Mg/Co-transport_prot_CorA"/>
</dbReference>
<feature type="transmembrane region" description="Helical" evidence="12">
    <location>
        <begin position="254"/>
        <end position="274"/>
    </location>
</feature>
<dbReference type="Gene3D" id="3.30.460.20">
    <property type="entry name" value="CorA soluble domain-like"/>
    <property type="match status" value="1"/>
</dbReference>
<evidence type="ECO:0000256" key="3">
    <source>
        <dbReference type="ARBA" id="ARBA00022448"/>
    </source>
</evidence>
<evidence type="ECO:0000256" key="1">
    <source>
        <dbReference type="ARBA" id="ARBA00004651"/>
    </source>
</evidence>
<evidence type="ECO:0000256" key="6">
    <source>
        <dbReference type="ARBA" id="ARBA00022842"/>
    </source>
</evidence>
<dbReference type="OrthoDB" id="9803416at2"/>
<feature type="transmembrane region" description="Helical" evidence="12">
    <location>
        <begin position="286"/>
        <end position="306"/>
    </location>
</feature>
<comment type="catalytic activity">
    <reaction evidence="10">
        <text>Mg(2+)(in) = Mg(2+)(out)</text>
        <dbReference type="Rhea" id="RHEA:29827"/>
        <dbReference type="ChEBI" id="CHEBI:18420"/>
    </reaction>
</comment>
<dbReference type="GO" id="GO:0000287">
    <property type="term" value="F:magnesium ion binding"/>
    <property type="evidence" value="ECO:0007669"/>
    <property type="project" value="TreeGrafter"/>
</dbReference>
<dbReference type="Pfam" id="PF01544">
    <property type="entry name" value="CorA"/>
    <property type="match status" value="1"/>
</dbReference>
<evidence type="ECO:0000256" key="7">
    <source>
        <dbReference type="ARBA" id="ARBA00022989"/>
    </source>
</evidence>
<name>A0A0N8PP70_9BACL</name>
<evidence type="ECO:0000256" key="5">
    <source>
        <dbReference type="ARBA" id="ARBA00022692"/>
    </source>
</evidence>
<evidence type="ECO:0000256" key="2">
    <source>
        <dbReference type="ARBA" id="ARBA00009765"/>
    </source>
</evidence>
<dbReference type="PANTHER" id="PTHR46494">
    <property type="entry name" value="CORA FAMILY METAL ION TRANSPORTER (EUROFUNG)"/>
    <property type="match status" value="1"/>
</dbReference>
<dbReference type="PATRIC" id="fig|471514.4.peg.747"/>
<keyword evidence="9 12" id="KW-0472">Membrane</keyword>
<proteinExistence type="inferred from homology"/>
<dbReference type="GO" id="GO:0005886">
    <property type="term" value="C:plasma membrane"/>
    <property type="evidence" value="ECO:0007669"/>
    <property type="project" value="UniProtKB-SubCell"/>
</dbReference>
<evidence type="ECO:0000256" key="12">
    <source>
        <dbReference type="RuleBase" id="RU362010"/>
    </source>
</evidence>
<evidence type="ECO:0000256" key="4">
    <source>
        <dbReference type="ARBA" id="ARBA00022475"/>
    </source>
</evidence>
<gene>
    <name evidence="12" type="primary">corA</name>
    <name evidence="13" type="ORF">AN477_11840</name>
</gene>
<keyword evidence="5 12" id="KW-0812">Transmembrane</keyword>
<evidence type="ECO:0000256" key="8">
    <source>
        <dbReference type="ARBA" id="ARBA00023065"/>
    </source>
</evidence>
<dbReference type="NCBIfam" id="TIGR00383">
    <property type="entry name" value="corA"/>
    <property type="match status" value="1"/>
</dbReference>
<dbReference type="GO" id="GO:0015087">
    <property type="term" value="F:cobalt ion transmembrane transporter activity"/>
    <property type="evidence" value="ECO:0007669"/>
    <property type="project" value="UniProtKB-UniRule"/>
</dbReference>
<comment type="similarity">
    <text evidence="2 12">Belongs to the CorA metal ion transporter (MIT) (TC 1.A.35) family.</text>
</comment>
<evidence type="ECO:0000256" key="10">
    <source>
        <dbReference type="ARBA" id="ARBA00034269"/>
    </source>
</evidence>
<dbReference type="SUPFAM" id="SSF144083">
    <property type="entry name" value="Magnesium transport protein CorA, transmembrane region"/>
    <property type="match status" value="1"/>
</dbReference>
<accession>A0A0N8PP70</accession>
<keyword evidence="3 12" id="KW-0813">Transport</keyword>
<dbReference type="InterPro" id="IPR002523">
    <property type="entry name" value="MgTranspt_CorA/ZnTranspt_ZntB"/>
</dbReference>
<dbReference type="PANTHER" id="PTHR46494:SF1">
    <property type="entry name" value="CORA FAMILY METAL ION TRANSPORTER (EUROFUNG)"/>
    <property type="match status" value="1"/>
</dbReference>
<dbReference type="InterPro" id="IPR045861">
    <property type="entry name" value="CorA_cytoplasmic_dom"/>
</dbReference>
<dbReference type="Gene3D" id="1.20.58.340">
    <property type="entry name" value="Magnesium transport protein CorA, transmembrane region"/>
    <property type="match status" value="2"/>
</dbReference>
<evidence type="ECO:0000256" key="9">
    <source>
        <dbReference type="ARBA" id="ARBA00023136"/>
    </source>
</evidence>
<comment type="subcellular location">
    <subcellularLocation>
        <location evidence="1">Cell membrane</location>
        <topology evidence="1">Multi-pass membrane protein</topology>
    </subcellularLocation>
    <subcellularLocation>
        <location evidence="12">Membrane</location>
        <topology evidence="12">Multi-pass membrane protein</topology>
    </subcellularLocation>
</comment>
<comment type="function">
    <text evidence="11">Mediates influx of magnesium ions. Alternates between open and closed states. Activated by low cytoplasmic Mg(2+) levels. Inactive when cytoplasmic Mg(2+) levels are high.</text>
</comment>
<keyword evidence="14" id="KW-1185">Reference proteome</keyword>
<evidence type="ECO:0000256" key="11">
    <source>
        <dbReference type="ARBA" id="ARBA00045497"/>
    </source>
</evidence>
<evidence type="ECO:0000313" key="14">
    <source>
        <dbReference type="Proteomes" id="UP000050482"/>
    </source>
</evidence>
<dbReference type="InterPro" id="IPR045863">
    <property type="entry name" value="CorA_TM1_TM2"/>
</dbReference>
<dbReference type="SUPFAM" id="SSF143865">
    <property type="entry name" value="CorA soluble domain-like"/>
    <property type="match status" value="1"/>
</dbReference>
<evidence type="ECO:0000313" key="13">
    <source>
        <dbReference type="EMBL" id="KPV43501.1"/>
    </source>
</evidence>
<keyword evidence="8 12" id="KW-0406">Ion transport</keyword>
<dbReference type="Proteomes" id="UP000050482">
    <property type="component" value="Unassembled WGS sequence"/>
</dbReference>
<dbReference type="CDD" id="cd12822">
    <property type="entry name" value="TmCorA-like"/>
    <property type="match status" value="1"/>
</dbReference>
<organism evidence="13 14">
    <name type="scientific">Alicyclobacillus ferrooxydans</name>
    <dbReference type="NCBI Taxonomy" id="471514"/>
    <lineage>
        <taxon>Bacteria</taxon>
        <taxon>Bacillati</taxon>
        <taxon>Bacillota</taxon>
        <taxon>Bacilli</taxon>
        <taxon>Bacillales</taxon>
        <taxon>Alicyclobacillaceae</taxon>
        <taxon>Alicyclobacillus</taxon>
    </lineage>
</organism>